<proteinExistence type="predicted"/>
<sequence>MIKEYRNEIEKIENLQGVSIFWIDTIEWELDFGDLETAHTLLLKITGNESVIPELATKENCENVLNKYKIKKSIKQKFIPKKLLCQEVFDVINQLNEHFGNPSKLLRIEKPEPCEFKKTKFYQNFSVPTFMAKHITNSANSGLLSKLHQSSKYFFSTLPIPIIHRLVIKKCVKTRYIQQSLFVSDPKMNFSGDKKMTNPLVSGFGGFWS</sequence>
<reference evidence="2" key="1">
    <citation type="submission" date="2022-11" db="UniProtKB">
        <authorList>
            <consortium name="WormBaseParasite"/>
        </authorList>
    </citation>
    <scope>IDENTIFICATION</scope>
</reference>
<dbReference type="WBParaSite" id="PDA_v2.g26598.t1">
    <property type="protein sequence ID" value="PDA_v2.g26598.t1"/>
    <property type="gene ID" value="PDA_v2.g26598"/>
</dbReference>
<accession>A0A914QH37</accession>
<name>A0A914QH37_9BILA</name>
<dbReference type="AlphaFoldDB" id="A0A914QH37"/>
<protein>
    <submittedName>
        <fullName evidence="2">Uncharacterized protein</fullName>
    </submittedName>
</protein>
<dbReference type="Proteomes" id="UP000887578">
    <property type="component" value="Unplaced"/>
</dbReference>
<keyword evidence="1" id="KW-1185">Reference proteome</keyword>
<evidence type="ECO:0000313" key="2">
    <source>
        <dbReference type="WBParaSite" id="PDA_v2.g26598.t1"/>
    </source>
</evidence>
<evidence type="ECO:0000313" key="1">
    <source>
        <dbReference type="Proteomes" id="UP000887578"/>
    </source>
</evidence>
<organism evidence="1 2">
    <name type="scientific">Panagrolaimus davidi</name>
    <dbReference type="NCBI Taxonomy" id="227884"/>
    <lineage>
        <taxon>Eukaryota</taxon>
        <taxon>Metazoa</taxon>
        <taxon>Ecdysozoa</taxon>
        <taxon>Nematoda</taxon>
        <taxon>Chromadorea</taxon>
        <taxon>Rhabditida</taxon>
        <taxon>Tylenchina</taxon>
        <taxon>Panagrolaimomorpha</taxon>
        <taxon>Panagrolaimoidea</taxon>
        <taxon>Panagrolaimidae</taxon>
        <taxon>Panagrolaimus</taxon>
    </lineage>
</organism>